<evidence type="ECO:0000313" key="2">
    <source>
        <dbReference type="EMBL" id="MCI80289.1"/>
    </source>
</evidence>
<feature type="compositionally biased region" description="Acidic residues" evidence="1">
    <location>
        <begin position="19"/>
        <end position="39"/>
    </location>
</feature>
<sequence length="45" mass="4714">EGTSQVVGNIVEGTSQDHEIDDGYETEELDSASDDDGEGASDKIV</sequence>
<organism evidence="2 3">
    <name type="scientific">Trifolium medium</name>
    <dbReference type="NCBI Taxonomy" id="97028"/>
    <lineage>
        <taxon>Eukaryota</taxon>
        <taxon>Viridiplantae</taxon>
        <taxon>Streptophyta</taxon>
        <taxon>Embryophyta</taxon>
        <taxon>Tracheophyta</taxon>
        <taxon>Spermatophyta</taxon>
        <taxon>Magnoliopsida</taxon>
        <taxon>eudicotyledons</taxon>
        <taxon>Gunneridae</taxon>
        <taxon>Pentapetalae</taxon>
        <taxon>rosids</taxon>
        <taxon>fabids</taxon>
        <taxon>Fabales</taxon>
        <taxon>Fabaceae</taxon>
        <taxon>Papilionoideae</taxon>
        <taxon>50 kb inversion clade</taxon>
        <taxon>NPAAA clade</taxon>
        <taxon>Hologalegina</taxon>
        <taxon>IRL clade</taxon>
        <taxon>Trifolieae</taxon>
        <taxon>Trifolium</taxon>
    </lineage>
</organism>
<feature type="non-terminal residue" evidence="2">
    <location>
        <position position="45"/>
    </location>
</feature>
<name>A0A392UZ67_9FABA</name>
<dbReference type="Proteomes" id="UP000265520">
    <property type="component" value="Unassembled WGS sequence"/>
</dbReference>
<feature type="region of interest" description="Disordered" evidence="1">
    <location>
        <begin position="1"/>
        <end position="45"/>
    </location>
</feature>
<dbReference type="AlphaFoldDB" id="A0A392UZ67"/>
<feature type="non-terminal residue" evidence="2">
    <location>
        <position position="1"/>
    </location>
</feature>
<evidence type="ECO:0000313" key="3">
    <source>
        <dbReference type="Proteomes" id="UP000265520"/>
    </source>
</evidence>
<reference evidence="2 3" key="1">
    <citation type="journal article" date="2018" name="Front. Plant Sci.">
        <title>Red Clover (Trifolium pratense) and Zigzag Clover (T. medium) - A Picture of Genomic Similarities and Differences.</title>
        <authorList>
            <person name="Dluhosova J."/>
            <person name="Istvanek J."/>
            <person name="Nedelnik J."/>
            <person name="Repkova J."/>
        </authorList>
    </citation>
    <scope>NUCLEOTIDE SEQUENCE [LARGE SCALE GENOMIC DNA]</scope>
    <source>
        <strain evidence="3">cv. 10/8</strain>
        <tissue evidence="2">Leaf</tissue>
    </source>
</reference>
<comment type="caution">
    <text evidence="2">The sequence shown here is derived from an EMBL/GenBank/DDBJ whole genome shotgun (WGS) entry which is preliminary data.</text>
</comment>
<accession>A0A392UZ67</accession>
<proteinExistence type="predicted"/>
<dbReference type="EMBL" id="LXQA010992299">
    <property type="protein sequence ID" value="MCI80289.1"/>
    <property type="molecule type" value="Genomic_DNA"/>
</dbReference>
<evidence type="ECO:0000256" key="1">
    <source>
        <dbReference type="SAM" id="MobiDB-lite"/>
    </source>
</evidence>
<keyword evidence="3" id="KW-1185">Reference proteome</keyword>
<protein>
    <submittedName>
        <fullName evidence="2">Uncharacterized protein</fullName>
    </submittedName>
</protein>